<organism evidence="1 2">
    <name type="scientific">Pseudomonas donghuensis</name>
    <dbReference type="NCBI Taxonomy" id="1163398"/>
    <lineage>
        <taxon>Bacteria</taxon>
        <taxon>Pseudomonadati</taxon>
        <taxon>Pseudomonadota</taxon>
        <taxon>Gammaproteobacteria</taxon>
        <taxon>Pseudomonadales</taxon>
        <taxon>Pseudomonadaceae</taxon>
        <taxon>Pseudomonas</taxon>
    </lineage>
</organism>
<dbReference type="KEGG" id="pdw:BV82_18045"/>
<sequence length="239" mass="26439">MRRLRKSLGAAFAVFMGVSGGGLPGLLSAKAEANVANITFEYTGPRPGYRPDEFVNTTPPAEFCSGLVHCTRYNEHKYTFNFPASYNKTTFQQDPDLRNRYFFKLPDVTTLHLVNEHGDSFRAQFKPTHVGLRIRSTRNLEVDYPNNGGCRGVASRNPASLNTEYLGAIIDPSLGCWIGERHHSPGARGEHWTHVMGISFDLQLPSATSLKNGVYRAQLPWRVAFPGGGSLTPVTVPTR</sequence>
<accession>A0AAQ0DNA6</accession>
<reference evidence="1 2" key="2">
    <citation type="journal article" date="2016" name="Front. Microbiol.">
        <title>When Genome-Based Approach Meets the 'Old but Good': Revealing Genes Involved in the Antibacterial Activity of Pseudomonas sp. P482 against Soft Rot Pathogens.</title>
        <authorList>
            <person name="Krzyzanowska D.M."/>
            <person name="Ossowicki A."/>
            <person name="Rajewska M."/>
            <person name="Maciag T."/>
            <person name="Jablonska M."/>
            <person name="Obuchowski M."/>
            <person name="Heeb S."/>
            <person name="Jafra S."/>
        </authorList>
    </citation>
    <scope>NUCLEOTIDE SEQUENCE [LARGE SCALE GENOMIC DNA]</scope>
    <source>
        <strain evidence="1 2">P482</strain>
    </source>
</reference>
<gene>
    <name evidence="1" type="ORF">BV82_18045</name>
</gene>
<dbReference type="AlphaFoldDB" id="A0AAQ0DNA6"/>
<name>A0AAQ0DNA6_9PSED</name>
<dbReference type="RefSeq" id="WP_036996360.1">
    <property type="nucleotide sequence ID" value="NZ_CP071706.1"/>
</dbReference>
<reference evidence="1 2" key="1">
    <citation type="journal article" date="2014" name="Genome Announc.">
        <title>Genome Sequence of Pseudomonas sp. Strain P482, a Tomato Rhizosphere Isolate with Broad-Spectrum Antimicrobial Activity.</title>
        <authorList>
            <person name="Krzyzanowska D.M."/>
            <person name="Ossowicki A."/>
            <person name="Jafra S."/>
        </authorList>
    </citation>
    <scope>NUCLEOTIDE SEQUENCE [LARGE SCALE GENOMIC DNA]</scope>
    <source>
        <strain evidence="1 2">P482</strain>
    </source>
</reference>
<evidence type="ECO:0000313" key="1">
    <source>
        <dbReference type="EMBL" id="QWE81348.1"/>
    </source>
</evidence>
<dbReference type="Proteomes" id="UP000027121">
    <property type="component" value="Chromosome"/>
</dbReference>
<evidence type="ECO:0000313" key="2">
    <source>
        <dbReference type="Proteomes" id="UP000027121"/>
    </source>
</evidence>
<dbReference type="EMBL" id="CP071706">
    <property type="protein sequence ID" value="QWE81348.1"/>
    <property type="molecule type" value="Genomic_DNA"/>
</dbReference>
<proteinExistence type="predicted"/>
<protein>
    <submittedName>
        <fullName evidence="1">Uncharacterized protein</fullName>
    </submittedName>
</protein>
<dbReference type="GeneID" id="98284210"/>
<keyword evidence="2" id="KW-1185">Reference proteome</keyword>